<dbReference type="InterPro" id="IPR012115">
    <property type="entry name" value="CDP-ribitol_syn"/>
</dbReference>
<dbReference type="HOGENOM" id="CLU_049603_0_0_7"/>
<dbReference type="Pfam" id="PF00106">
    <property type="entry name" value="adh_short"/>
    <property type="match status" value="1"/>
</dbReference>
<comment type="pathway">
    <text evidence="3">Isoprenoid biosynthesis; isopentenyl diphosphate biosynthesis via DXP pathway; isopentenyl diphosphate from 1-deoxy-D-xylulose 5-phosphate: step 2/6.</text>
</comment>
<feature type="site" description="Transition state stabilizer" evidence="3">
    <location>
        <position position="14"/>
    </location>
</feature>
<dbReference type="SUPFAM" id="SSF51735">
    <property type="entry name" value="NAD(P)-binding Rossmann-fold domains"/>
    <property type="match status" value="1"/>
</dbReference>
<sequence length="448" mass="50333">MNIAVILAGGVGSRFGASLPKQFLRLAGKYIIEYTIDVFEQNDNINEICIVANEEFFEKYKEIVEKNRYKKVKKIISGGKTRQDSSYSAIKEYEDNPECNLIFHDAVRPFVSHRIINDTIKALDKYNAVDVAIPTADTIIEVENDVIKSIPERSKLKRGQTPQAFKLETIKNAYEKFYADKTAGTFTDDCGLVKYYLDEPIFVVNGEETNIKITYPADLLFAEKIIQLKSVEIENKDLNLKEKVLVVFGGSSGIGKEIVGLAEKSGAKVFSFSRREGYDLRDKESIKTALNEVFEKEKKIDFIINTAGVLIKKNLKDLNEDEIEEQIDINLKSSILTAKYAVNYLQEGSMILFFTSSSYTRGRAGYSVYSATKAGIVNLTQALAEEFLNDGIRVNCINPARTLTPMRIKNFGKEPKDTLLDAKYVALKSLEVLSSEITGQVIDIKKGM</sequence>
<dbReference type="InterPro" id="IPR029044">
    <property type="entry name" value="Nucleotide-diphossugar_trans"/>
</dbReference>
<dbReference type="InterPro" id="IPR050088">
    <property type="entry name" value="IspD/TarI_cytidylyltransf_bact"/>
</dbReference>
<dbReference type="NCBIfam" id="NF001183">
    <property type="entry name" value="PRK00155.1-3"/>
    <property type="match status" value="1"/>
</dbReference>
<dbReference type="AlphaFoldDB" id="B9L6K5"/>
<feature type="site" description="Positions MEP for the nucleophilic attack" evidence="3">
    <location>
        <position position="153"/>
    </location>
</feature>
<reference evidence="5 6" key="1">
    <citation type="journal article" date="2009" name="PLoS Genet.">
        <title>Adaptations to submarine hydrothermal environments exemplified by the genome of Nautilia profundicola.</title>
        <authorList>
            <person name="Campbell B.J."/>
            <person name="Smith J.L."/>
            <person name="Hanson T.E."/>
            <person name="Klotz M.G."/>
            <person name="Stein L.Y."/>
            <person name="Lee C.K."/>
            <person name="Wu D."/>
            <person name="Robinson J.M."/>
            <person name="Khouri H.M."/>
            <person name="Eisen J.A."/>
            <person name="Cary S.C."/>
        </authorList>
    </citation>
    <scope>NUCLEOTIDE SEQUENCE [LARGE SCALE GENOMIC DNA]</scope>
    <source>
        <strain evidence="6">ATCC BAA-1463 / DSM 18972 / AmH</strain>
    </source>
</reference>
<accession>B9L6K5</accession>
<evidence type="ECO:0000256" key="4">
    <source>
        <dbReference type="RuleBase" id="RU000363"/>
    </source>
</evidence>
<dbReference type="eggNOG" id="COG1211">
    <property type="taxonomic scope" value="Bacteria"/>
</dbReference>
<keyword evidence="1 3" id="KW-0808">Transferase</keyword>
<dbReference type="RefSeq" id="WP_015901973.1">
    <property type="nucleotide sequence ID" value="NC_012115.1"/>
</dbReference>
<dbReference type="GO" id="GO:0050518">
    <property type="term" value="F:2-C-methyl-D-erythritol 4-phosphate cytidylyltransferase activity"/>
    <property type="evidence" value="ECO:0007669"/>
    <property type="project" value="UniProtKB-UniRule"/>
</dbReference>
<comment type="function">
    <text evidence="3">Catalyzes the formation of 4-diphosphocytidyl-2-C-methyl-D-erythritol from CTP and 2-C-methyl-D-erythritol 4-phosphate (MEP).</text>
</comment>
<gene>
    <name evidence="3" type="primary">ispD</name>
    <name evidence="5" type="ordered locus">NAMH_1606</name>
</gene>
<dbReference type="STRING" id="598659.NAMH_1606"/>
<dbReference type="NCBIfam" id="TIGR00453">
    <property type="entry name" value="ispD"/>
    <property type="match status" value="1"/>
</dbReference>
<dbReference type="InterPro" id="IPR020904">
    <property type="entry name" value="Sc_DH/Rdtase_CS"/>
</dbReference>
<protein>
    <recommendedName>
        <fullName evidence="3">2-C-methyl-D-erythritol 4-phosphate cytidylyltransferase</fullName>
        <ecNumber evidence="3">2.7.7.60</ecNumber>
    </recommendedName>
    <alternativeName>
        <fullName evidence="3">4-diphosphocytidyl-2C-methyl-D-erythritol synthase</fullName>
    </alternativeName>
    <alternativeName>
        <fullName evidence="3">MEP cytidylyltransferase</fullName>
        <shortName evidence="3">MCT</shortName>
    </alternativeName>
</protein>
<evidence type="ECO:0000313" key="5">
    <source>
        <dbReference type="EMBL" id="ACM92921.1"/>
    </source>
</evidence>
<dbReference type="PROSITE" id="PS00061">
    <property type="entry name" value="ADH_SHORT"/>
    <property type="match status" value="1"/>
</dbReference>
<evidence type="ECO:0000256" key="3">
    <source>
        <dbReference type="HAMAP-Rule" id="MF_00108"/>
    </source>
</evidence>
<dbReference type="Gene3D" id="3.40.50.720">
    <property type="entry name" value="NAD(P)-binding Rossmann-like Domain"/>
    <property type="match status" value="1"/>
</dbReference>
<dbReference type="HAMAP" id="MF_00108">
    <property type="entry name" value="IspD"/>
    <property type="match status" value="1"/>
</dbReference>
<dbReference type="GO" id="GO:0019288">
    <property type="term" value="P:isopentenyl diphosphate biosynthetic process, methylerythritol 4-phosphate pathway"/>
    <property type="evidence" value="ECO:0007669"/>
    <property type="project" value="UniProtKB-UniRule"/>
</dbReference>
<comment type="similarity">
    <text evidence="3">Belongs to the IspD/TarI cytidylyltransferase family. IspD subfamily.</text>
</comment>
<dbReference type="PANTHER" id="PTHR32125">
    <property type="entry name" value="2-C-METHYL-D-ERYTHRITOL 4-PHOSPHATE CYTIDYLYLTRANSFERASE, CHLOROPLASTIC"/>
    <property type="match status" value="1"/>
</dbReference>
<dbReference type="FunFam" id="3.90.550.10:FF:000003">
    <property type="entry name" value="2-C-methyl-D-erythritol 4-phosphate cytidylyltransferase"/>
    <property type="match status" value="1"/>
</dbReference>
<dbReference type="Gene3D" id="3.90.550.10">
    <property type="entry name" value="Spore Coat Polysaccharide Biosynthesis Protein SpsA, Chain A"/>
    <property type="match status" value="1"/>
</dbReference>
<evidence type="ECO:0000256" key="1">
    <source>
        <dbReference type="ARBA" id="ARBA00022679"/>
    </source>
</evidence>
<feature type="site" description="Transition state stabilizer" evidence="3">
    <location>
        <position position="21"/>
    </location>
</feature>
<dbReference type="InterPro" id="IPR001228">
    <property type="entry name" value="IspD"/>
</dbReference>
<comment type="catalytic activity">
    <reaction evidence="3">
        <text>2-C-methyl-D-erythritol 4-phosphate + CTP + H(+) = 4-CDP-2-C-methyl-D-erythritol + diphosphate</text>
        <dbReference type="Rhea" id="RHEA:13429"/>
        <dbReference type="ChEBI" id="CHEBI:15378"/>
        <dbReference type="ChEBI" id="CHEBI:33019"/>
        <dbReference type="ChEBI" id="CHEBI:37563"/>
        <dbReference type="ChEBI" id="CHEBI:57823"/>
        <dbReference type="ChEBI" id="CHEBI:58262"/>
        <dbReference type="EC" id="2.7.7.60"/>
    </reaction>
</comment>
<keyword evidence="3" id="KW-0414">Isoprene biosynthesis</keyword>
<dbReference type="SUPFAM" id="SSF53448">
    <property type="entry name" value="Nucleotide-diphospho-sugar transferases"/>
    <property type="match status" value="1"/>
</dbReference>
<evidence type="ECO:0000313" key="6">
    <source>
        <dbReference type="Proteomes" id="UP000000448"/>
    </source>
</evidence>
<dbReference type="PRINTS" id="PR00080">
    <property type="entry name" value="SDRFAMILY"/>
</dbReference>
<dbReference type="Pfam" id="PF01128">
    <property type="entry name" value="IspD"/>
    <property type="match status" value="1"/>
</dbReference>
<dbReference type="PANTHER" id="PTHR32125:SF4">
    <property type="entry name" value="2-C-METHYL-D-ERYTHRITOL 4-PHOSPHATE CYTIDYLYLTRANSFERASE, CHLOROPLASTIC"/>
    <property type="match status" value="1"/>
</dbReference>
<feature type="site" description="Positions MEP for the nucleophilic attack" evidence="3">
    <location>
        <position position="212"/>
    </location>
</feature>
<dbReference type="InterPro" id="IPR036291">
    <property type="entry name" value="NAD(P)-bd_dom_sf"/>
</dbReference>
<dbReference type="CDD" id="cd05233">
    <property type="entry name" value="SDR_c"/>
    <property type="match status" value="1"/>
</dbReference>
<keyword evidence="2 3" id="KW-0548">Nucleotidyltransferase</keyword>
<dbReference type="EC" id="2.7.7.60" evidence="3"/>
<dbReference type="UniPathway" id="UPA00056">
    <property type="reaction ID" value="UER00093"/>
</dbReference>
<dbReference type="Proteomes" id="UP000000448">
    <property type="component" value="Chromosome"/>
</dbReference>
<proteinExistence type="inferred from homology"/>
<evidence type="ECO:0000256" key="2">
    <source>
        <dbReference type="ARBA" id="ARBA00022695"/>
    </source>
</evidence>
<dbReference type="eggNOG" id="COG1028">
    <property type="taxonomic scope" value="Bacteria"/>
</dbReference>
<dbReference type="InterPro" id="IPR034683">
    <property type="entry name" value="IspD/TarI"/>
</dbReference>
<dbReference type="KEGG" id="nam:NAMH_1606"/>
<dbReference type="InterPro" id="IPR002347">
    <property type="entry name" value="SDR_fam"/>
</dbReference>
<keyword evidence="6" id="KW-1185">Reference proteome</keyword>
<comment type="similarity">
    <text evidence="4">Belongs to the short-chain dehydrogenases/reductases (SDR) family.</text>
</comment>
<dbReference type="EMBL" id="CP001279">
    <property type="protein sequence ID" value="ACM92921.1"/>
    <property type="molecule type" value="Genomic_DNA"/>
</dbReference>
<dbReference type="CDD" id="cd02516">
    <property type="entry name" value="CDP-ME_synthetase"/>
    <property type="match status" value="1"/>
</dbReference>
<organism evidence="5 6">
    <name type="scientific">Nautilia profundicola (strain ATCC BAA-1463 / DSM 18972 / AmH)</name>
    <dbReference type="NCBI Taxonomy" id="598659"/>
    <lineage>
        <taxon>Bacteria</taxon>
        <taxon>Pseudomonadati</taxon>
        <taxon>Campylobacterota</taxon>
        <taxon>Epsilonproteobacteria</taxon>
        <taxon>Nautiliales</taxon>
        <taxon>Nautiliaceae</taxon>
        <taxon>Nautilia</taxon>
    </lineage>
</organism>
<dbReference type="PRINTS" id="PR00081">
    <property type="entry name" value="GDHRDH"/>
</dbReference>
<dbReference type="PIRSF" id="PIRSF036586">
    <property type="entry name" value="CDP-ribitol_syn"/>
    <property type="match status" value="1"/>
</dbReference>
<name>B9L6K5_NAUPA</name>